<evidence type="ECO:0000259" key="7">
    <source>
        <dbReference type="PROSITE" id="PS50035"/>
    </source>
</evidence>
<evidence type="ECO:0000256" key="3">
    <source>
        <dbReference type="ARBA" id="ARBA00022737"/>
    </source>
</evidence>
<name>K3WNR2_GLOUD</name>
<evidence type="ECO:0000313" key="8">
    <source>
        <dbReference type="EnsemblProtists" id="PYU1_T006604"/>
    </source>
</evidence>
<dbReference type="InterPro" id="IPR001736">
    <property type="entry name" value="PLipase_D/transphosphatidylase"/>
</dbReference>
<dbReference type="InterPro" id="IPR025202">
    <property type="entry name" value="PLD-like_dom"/>
</dbReference>
<organism evidence="8 9">
    <name type="scientific">Globisporangium ultimum (strain ATCC 200006 / CBS 805.95 / DAOM BR144)</name>
    <name type="common">Pythium ultimum</name>
    <dbReference type="NCBI Taxonomy" id="431595"/>
    <lineage>
        <taxon>Eukaryota</taxon>
        <taxon>Sar</taxon>
        <taxon>Stramenopiles</taxon>
        <taxon>Oomycota</taxon>
        <taxon>Peronosporomycetes</taxon>
        <taxon>Pythiales</taxon>
        <taxon>Pythiaceae</taxon>
        <taxon>Globisporangium</taxon>
    </lineage>
</organism>
<dbReference type="SMART" id="SM00155">
    <property type="entry name" value="PLDc"/>
    <property type="match status" value="2"/>
</dbReference>
<keyword evidence="9" id="KW-1185">Reference proteome</keyword>
<evidence type="ECO:0000256" key="1">
    <source>
        <dbReference type="ARBA" id="ARBA00000798"/>
    </source>
</evidence>
<dbReference type="EC" id="3.1.4.4" evidence="2"/>
<keyword evidence="4" id="KW-0378">Hydrolase</keyword>
<evidence type="ECO:0000256" key="4">
    <source>
        <dbReference type="ARBA" id="ARBA00022801"/>
    </source>
</evidence>
<proteinExistence type="predicted"/>
<feature type="domain" description="PLD phosphodiesterase" evidence="7">
    <location>
        <begin position="396"/>
        <end position="423"/>
    </location>
</feature>
<dbReference type="HOGENOM" id="CLU_023720_1_0_1"/>
<dbReference type="Proteomes" id="UP000019132">
    <property type="component" value="Unassembled WGS sequence"/>
</dbReference>
<evidence type="ECO:0000256" key="2">
    <source>
        <dbReference type="ARBA" id="ARBA00012027"/>
    </source>
</evidence>
<dbReference type="EnsemblProtists" id="PYU1_T006604">
    <property type="protein sequence ID" value="PYU1_T006604"/>
    <property type="gene ID" value="PYU1_G006592"/>
</dbReference>
<dbReference type="GO" id="GO:0005886">
    <property type="term" value="C:plasma membrane"/>
    <property type="evidence" value="ECO:0007669"/>
    <property type="project" value="TreeGrafter"/>
</dbReference>
<evidence type="ECO:0000256" key="6">
    <source>
        <dbReference type="ARBA" id="ARBA00023098"/>
    </source>
</evidence>
<dbReference type="CDD" id="cd09105">
    <property type="entry name" value="PLDc_vPLD1_2_like_2"/>
    <property type="match status" value="1"/>
</dbReference>
<comment type="catalytic activity">
    <reaction evidence="1">
        <text>a 1,2-diacyl-sn-glycero-3-phosphocholine + H2O = a 1,2-diacyl-sn-glycero-3-phosphate + choline + H(+)</text>
        <dbReference type="Rhea" id="RHEA:14445"/>
        <dbReference type="ChEBI" id="CHEBI:15354"/>
        <dbReference type="ChEBI" id="CHEBI:15377"/>
        <dbReference type="ChEBI" id="CHEBI:15378"/>
        <dbReference type="ChEBI" id="CHEBI:57643"/>
        <dbReference type="ChEBI" id="CHEBI:58608"/>
        <dbReference type="EC" id="3.1.4.4"/>
    </reaction>
</comment>
<keyword evidence="3" id="KW-0677">Repeat</keyword>
<dbReference type="STRING" id="431595.K3WNR2"/>
<evidence type="ECO:0000313" key="9">
    <source>
        <dbReference type="Proteomes" id="UP000019132"/>
    </source>
</evidence>
<dbReference type="GO" id="GO:0004630">
    <property type="term" value="F:phospholipase D activity"/>
    <property type="evidence" value="ECO:0007669"/>
    <property type="project" value="UniProtKB-EC"/>
</dbReference>
<dbReference type="OMA" id="FQLYTTK"/>
<reference evidence="9" key="1">
    <citation type="journal article" date="2010" name="Genome Biol.">
        <title>Genome sequence of the necrotrophic plant pathogen Pythium ultimum reveals original pathogenicity mechanisms and effector repertoire.</title>
        <authorList>
            <person name="Levesque C.A."/>
            <person name="Brouwer H."/>
            <person name="Cano L."/>
            <person name="Hamilton J.P."/>
            <person name="Holt C."/>
            <person name="Huitema E."/>
            <person name="Raffaele S."/>
            <person name="Robideau G.P."/>
            <person name="Thines M."/>
            <person name="Win J."/>
            <person name="Zerillo M.M."/>
            <person name="Beakes G.W."/>
            <person name="Boore J.L."/>
            <person name="Busam D."/>
            <person name="Dumas B."/>
            <person name="Ferriera S."/>
            <person name="Fuerstenberg S.I."/>
            <person name="Gachon C.M."/>
            <person name="Gaulin E."/>
            <person name="Govers F."/>
            <person name="Grenville-Briggs L."/>
            <person name="Horner N."/>
            <person name="Hostetler J."/>
            <person name="Jiang R.H."/>
            <person name="Johnson J."/>
            <person name="Krajaejun T."/>
            <person name="Lin H."/>
            <person name="Meijer H.J."/>
            <person name="Moore B."/>
            <person name="Morris P."/>
            <person name="Phuntmart V."/>
            <person name="Puiu D."/>
            <person name="Shetty J."/>
            <person name="Stajich J.E."/>
            <person name="Tripathy S."/>
            <person name="Wawra S."/>
            <person name="van West P."/>
            <person name="Whitty B.R."/>
            <person name="Coutinho P.M."/>
            <person name="Henrissat B."/>
            <person name="Martin F."/>
            <person name="Thomas P.D."/>
            <person name="Tyler B.M."/>
            <person name="De Vries R.P."/>
            <person name="Kamoun S."/>
            <person name="Yandell M."/>
            <person name="Tisserat N."/>
            <person name="Buell C.R."/>
        </authorList>
    </citation>
    <scope>NUCLEOTIDE SEQUENCE</scope>
    <source>
        <strain evidence="9">DAOM:BR144</strain>
    </source>
</reference>
<reference evidence="8" key="3">
    <citation type="submission" date="2015-02" db="UniProtKB">
        <authorList>
            <consortium name="EnsemblProtists"/>
        </authorList>
    </citation>
    <scope>IDENTIFICATION</scope>
    <source>
        <strain evidence="8">DAOM BR144</strain>
    </source>
</reference>
<evidence type="ECO:0000256" key="5">
    <source>
        <dbReference type="ARBA" id="ARBA00022963"/>
    </source>
</evidence>
<dbReference type="SUPFAM" id="SSF56024">
    <property type="entry name" value="Phospholipase D/nuclease"/>
    <property type="match status" value="2"/>
</dbReference>
<dbReference type="GO" id="GO:0009395">
    <property type="term" value="P:phospholipid catabolic process"/>
    <property type="evidence" value="ECO:0007669"/>
    <property type="project" value="TreeGrafter"/>
</dbReference>
<sequence>MSLSDGSEVEVEQPITDPEQWFLTQDEITASRGGVVRDDLSDYTSGNQVEAYVATKEYFDRIYEDLEATRKNDLILLSAWSTDDVPFKPETDPVNSTFHGVISRAVARGAHFHALVWNNLIEHEQNVKMRDFINALPVSPNGGTAQFIFDDRLSAAQSAHHQKTVAIIRDSEVVVAYAGGIDLTGDRWDRITHDQASFREKSGIKPTSNGWLDAQVRINGSAADDIAVNFLARWNSKTRPAQDLLDDVLDFENPAFSVLPLLAVPDSFDDVSDLTESEEDILGTHNVQIVRTFSCAYQNYEFAPKGENSILQARIKAIRNAKNYIYIEDQYFLLVPELLNELLNVLPHLQRVIAVVQRPVSEAKLAGFEKFMFDMVSPMQKLFPNKFQLYTTKESRDLYIHTKLVIVDDVYLSISSANWNRRSMTSDSEIGVNVVDDTTVENPDGVMVSQLALDYRLRKFTELTGETYDTLAKLKFFDAANQLDVAAKSFETIIEPLELDEKAYFAAYRSDQVHSLVDPLDVC</sequence>
<keyword evidence="5" id="KW-0442">Lipid degradation</keyword>
<protein>
    <recommendedName>
        <fullName evidence="2">phospholipase D</fullName>
        <ecNumber evidence="2">3.1.4.4</ecNumber>
    </recommendedName>
</protein>
<dbReference type="InParanoid" id="K3WNR2"/>
<dbReference type="PANTHER" id="PTHR18896:SF76">
    <property type="entry name" value="PHOSPHOLIPASE"/>
    <property type="match status" value="1"/>
</dbReference>
<reference evidence="9" key="2">
    <citation type="submission" date="2010-04" db="EMBL/GenBank/DDBJ databases">
        <authorList>
            <person name="Buell R."/>
            <person name="Hamilton J."/>
            <person name="Hostetler J."/>
        </authorList>
    </citation>
    <scope>NUCLEOTIDE SEQUENCE [LARGE SCALE GENOMIC DNA]</scope>
    <source>
        <strain evidence="9">DAOM:BR144</strain>
    </source>
</reference>
<dbReference type="InterPro" id="IPR015679">
    <property type="entry name" value="PLipase_D_fam"/>
</dbReference>
<dbReference type="VEuPathDB" id="FungiDB:PYU1_G006592"/>
<dbReference type="AlphaFoldDB" id="K3WNR2"/>
<accession>K3WNR2</accession>
<dbReference type="Pfam" id="PF13091">
    <property type="entry name" value="PLDc_2"/>
    <property type="match status" value="1"/>
</dbReference>
<dbReference type="Gene3D" id="3.30.870.10">
    <property type="entry name" value="Endonuclease Chain A"/>
    <property type="match status" value="2"/>
</dbReference>
<keyword evidence="6" id="KW-0443">Lipid metabolism</keyword>
<dbReference type="PANTHER" id="PTHR18896">
    <property type="entry name" value="PHOSPHOLIPASE D"/>
    <property type="match status" value="1"/>
</dbReference>
<dbReference type="eggNOG" id="KOG1329">
    <property type="taxonomic scope" value="Eukaryota"/>
</dbReference>
<dbReference type="PROSITE" id="PS50035">
    <property type="entry name" value="PLD"/>
    <property type="match status" value="1"/>
</dbReference>
<dbReference type="EMBL" id="GL376635">
    <property type="status" value="NOT_ANNOTATED_CDS"/>
    <property type="molecule type" value="Genomic_DNA"/>
</dbReference>